<evidence type="ECO:0000313" key="5">
    <source>
        <dbReference type="EMBL" id="GFN02921.1"/>
    </source>
</evidence>
<dbReference type="Pfam" id="PF00534">
    <property type="entry name" value="Glycos_transf_1"/>
    <property type="match status" value="1"/>
</dbReference>
<dbReference type="AlphaFoldDB" id="A0A7J0CKB0"/>
<evidence type="ECO:0000256" key="2">
    <source>
        <dbReference type="ARBA" id="ARBA00022679"/>
    </source>
</evidence>
<comment type="caution">
    <text evidence="5">The sequence shown here is derived from an EMBL/GenBank/DDBJ whole genome shotgun (WGS) entry which is preliminary data.</text>
</comment>
<dbReference type="Gene3D" id="3.40.50.2000">
    <property type="entry name" value="Glycogen Phosphorylase B"/>
    <property type="match status" value="2"/>
</dbReference>
<dbReference type="Proteomes" id="UP000498740">
    <property type="component" value="Unassembled WGS sequence"/>
</dbReference>
<name>A0A7J0CKB0_STRMI</name>
<dbReference type="EMBL" id="BLWD01000001">
    <property type="protein sequence ID" value="GFN02921.1"/>
    <property type="molecule type" value="Genomic_DNA"/>
</dbReference>
<dbReference type="PANTHER" id="PTHR45947">
    <property type="entry name" value="SULFOQUINOVOSYL TRANSFERASE SQD2"/>
    <property type="match status" value="1"/>
</dbReference>
<evidence type="ECO:0000259" key="3">
    <source>
        <dbReference type="Pfam" id="PF00534"/>
    </source>
</evidence>
<gene>
    <name evidence="5" type="ORF">Smic_14770</name>
</gene>
<reference evidence="5 6" key="1">
    <citation type="submission" date="2020-05" db="EMBL/GenBank/DDBJ databases">
        <title>Whole genome shotgun sequence of Streptomyces microflavus NBRC 13062.</title>
        <authorList>
            <person name="Komaki H."/>
            <person name="Tamura T."/>
        </authorList>
    </citation>
    <scope>NUCLEOTIDE SEQUENCE [LARGE SCALE GENOMIC DNA]</scope>
    <source>
        <strain evidence="5 6">NBRC 13062</strain>
    </source>
</reference>
<protein>
    <submittedName>
        <fullName evidence="5">Glycosyl transferase</fullName>
    </submittedName>
</protein>
<dbReference type="CDD" id="cd03801">
    <property type="entry name" value="GT4_PimA-like"/>
    <property type="match status" value="1"/>
</dbReference>
<dbReference type="SUPFAM" id="SSF53756">
    <property type="entry name" value="UDP-Glycosyltransferase/glycogen phosphorylase"/>
    <property type="match status" value="1"/>
</dbReference>
<keyword evidence="2 5" id="KW-0808">Transferase</keyword>
<evidence type="ECO:0000259" key="4">
    <source>
        <dbReference type="Pfam" id="PF13579"/>
    </source>
</evidence>
<dbReference type="InterPro" id="IPR001296">
    <property type="entry name" value="Glyco_trans_1"/>
</dbReference>
<dbReference type="InterPro" id="IPR050194">
    <property type="entry name" value="Glycosyltransferase_grp1"/>
</dbReference>
<keyword evidence="1" id="KW-0328">Glycosyltransferase</keyword>
<accession>A0A7J0CKB0</accession>
<organism evidence="5 6">
    <name type="scientific">Streptomyces microflavus</name>
    <name type="common">Streptomyces lipmanii</name>
    <dbReference type="NCBI Taxonomy" id="1919"/>
    <lineage>
        <taxon>Bacteria</taxon>
        <taxon>Bacillati</taxon>
        <taxon>Actinomycetota</taxon>
        <taxon>Actinomycetes</taxon>
        <taxon>Kitasatosporales</taxon>
        <taxon>Streptomycetaceae</taxon>
        <taxon>Streptomyces</taxon>
    </lineage>
</organism>
<evidence type="ECO:0000256" key="1">
    <source>
        <dbReference type="ARBA" id="ARBA00022676"/>
    </source>
</evidence>
<dbReference type="PANTHER" id="PTHR45947:SF3">
    <property type="entry name" value="SULFOQUINOVOSYL TRANSFERASE SQD2"/>
    <property type="match status" value="1"/>
</dbReference>
<dbReference type="GO" id="GO:0016757">
    <property type="term" value="F:glycosyltransferase activity"/>
    <property type="evidence" value="ECO:0007669"/>
    <property type="project" value="UniProtKB-KW"/>
</dbReference>
<dbReference type="InterPro" id="IPR028098">
    <property type="entry name" value="Glyco_trans_4-like_N"/>
</dbReference>
<sequence length="380" mass="39923">MALYLPPTRGPREPINVSQLRTVQVLGGGSAGSSAHVGSLAAGLVERGVQVTVCAPPAVDHAYDFTATGARFLPVPRRSDPAAVAALRSACAGADVVHAHGLHAASRTALALSGRTVPLVMTWHTRRYAEGARRQILHLLERRAVRAAAVVLAPSSDLVDRARGRGARDARLAPAAAPVPRLADALHDGKARAELGAVERPLLMAVGSLVPHHGFDTLLDAARIWRGLDPVPLLVIAGEGRDRSALQQRIRDEELPVRLIGSRDDVGELLAAADLAVLPSRWEGRSLLAQEALRLGVPLVATEVGGVPELVGEAAELVPFGNAEALARTVARLLGDPERCARLAEAGRAQAAGWPTEDDTIAHVLSVYDELAQPAPGRGR</sequence>
<proteinExistence type="predicted"/>
<dbReference type="GO" id="GO:1901137">
    <property type="term" value="P:carbohydrate derivative biosynthetic process"/>
    <property type="evidence" value="ECO:0007669"/>
    <property type="project" value="UniProtKB-ARBA"/>
</dbReference>
<evidence type="ECO:0000313" key="6">
    <source>
        <dbReference type="Proteomes" id="UP000498740"/>
    </source>
</evidence>
<feature type="domain" description="Glycosyltransferase subfamily 4-like N-terminal" evidence="4">
    <location>
        <begin position="32"/>
        <end position="173"/>
    </location>
</feature>
<dbReference type="Pfam" id="PF13579">
    <property type="entry name" value="Glyco_trans_4_4"/>
    <property type="match status" value="1"/>
</dbReference>
<feature type="domain" description="Glycosyl transferase family 1" evidence="3">
    <location>
        <begin position="194"/>
        <end position="349"/>
    </location>
</feature>